<sequence>MLFRLISDSGSSFCSPEKGRE</sequence>
<dbReference type="EMBL" id="GBRH01269896">
    <property type="protein sequence ID" value="JAD27999.1"/>
    <property type="molecule type" value="Transcribed_RNA"/>
</dbReference>
<name>A0A0A8YMW4_ARUDO</name>
<accession>A0A0A8YMW4</accession>
<organism evidence="2">
    <name type="scientific">Arundo donax</name>
    <name type="common">Giant reed</name>
    <name type="synonym">Donax arundinaceus</name>
    <dbReference type="NCBI Taxonomy" id="35708"/>
    <lineage>
        <taxon>Eukaryota</taxon>
        <taxon>Viridiplantae</taxon>
        <taxon>Streptophyta</taxon>
        <taxon>Embryophyta</taxon>
        <taxon>Tracheophyta</taxon>
        <taxon>Spermatophyta</taxon>
        <taxon>Magnoliopsida</taxon>
        <taxon>Liliopsida</taxon>
        <taxon>Poales</taxon>
        <taxon>Poaceae</taxon>
        <taxon>PACMAD clade</taxon>
        <taxon>Arundinoideae</taxon>
        <taxon>Arundineae</taxon>
        <taxon>Arundo</taxon>
    </lineage>
</organism>
<feature type="region of interest" description="Disordered" evidence="1">
    <location>
        <begin position="1"/>
        <end position="21"/>
    </location>
</feature>
<reference evidence="2" key="1">
    <citation type="submission" date="2014-09" db="EMBL/GenBank/DDBJ databases">
        <authorList>
            <person name="Magalhaes I.L.F."/>
            <person name="Oliveira U."/>
            <person name="Santos F.R."/>
            <person name="Vidigal T.H.D.A."/>
            <person name="Brescovit A.D."/>
            <person name="Santos A.J."/>
        </authorList>
    </citation>
    <scope>NUCLEOTIDE SEQUENCE</scope>
    <source>
        <tissue evidence="2">Shoot tissue taken approximately 20 cm above the soil surface</tissue>
    </source>
</reference>
<dbReference type="AlphaFoldDB" id="A0A0A8YMW4"/>
<evidence type="ECO:0000313" key="2">
    <source>
        <dbReference type="EMBL" id="JAD27999.1"/>
    </source>
</evidence>
<protein>
    <submittedName>
        <fullName evidence="2">Uncharacterized protein</fullName>
    </submittedName>
</protein>
<evidence type="ECO:0000256" key="1">
    <source>
        <dbReference type="SAM" id="MobiDB-lite"/>
    </source>
</evidence>
<proteinExistence type="predicted"/>
<reference evidence="2" key="2">
    <citation type="journal article" date="2015" name="Data Brief">
        <title>Shoot transcriptome of the giant reed, Arundo donax.</title>
        <authorList>
            <person name="Barrero R.A."/>
            <person name="Guerrero F.D."/>
            <person name="Moolhuijzen P."/>
            <person name="Goolsby J.A."/>
            <person name="Tidwell J."/>
            <person name="Bellgard S.E."/>
            <person name="Bellgard M.I."/>
        </authorList>
    </citation>
    <scope>NUCLEOTIDE SEQUENCE</scope>
    <source>
        <tissue evidence="2">Shoot tissue taken approximately 20 cm above the soil surface</tissue>
    </source>
</reference>